<organism evidence="2 3">
    <name type="scientific">Pseudonocardia zijingensis</name>
    <dbReference type="NCBI Taxonomy" id="153376"/>
    <lineage>
        <taxon>Bacteria</taxon>
        <taxon>Bacillati</taxon>
        <taxon>Actinomycetota</taxon>
        <taxon>Actinomycetes</taxon>
        <taxon>Pseudonocardiales</taxon>
        <taxon>Pseudonocardiaceae</taxon>
        <taxon>Pseudonocardia</taxon>
    </lineage>
</organism>
<dbReference type="PROSITE" id="PS51677">
    <property type="entry name" value="NODB"/>
    <property type="match status" value="1"/>
</dbReference>
<dbReference type="Proteomes" id="UP001499967">
    <property type="component" value="Unassembled WGS sequence"/>
</dbReference>
<reference evidence="2 3" key="1">
    <citation type="journal article" date="2019" name="Int. J. Syst. Evol. Microbiol.">
        <title>The Global Catalogue of Microorganisms (GCM) 10K type strain sequencing project: providing services to taxonomists for standard genome sequencing and annotation.</title>
        <authorList>
            <consortium name="The Broad Institute Genomics Platform"/>
            <consortium name="The Broad Institute Genome Sequencing Center for Infectious Disease"/>
            <person name="Wu L."/>
            <person name="Ma J."/>
        </authorList>
    </citation>
    <scope>NUCLEOTIDE SEQUENCE [LARGE SCALE GENOMIC DNA]</scope>
    <source>
        <strain evidence="2 3">JCM 11117</strain>
    </source>
</reference>
<dbReference type="InterPro" id="IPR037950">
    <property type="entry name" value="PgdA-like"/>
</dbReference>
<evidence type="ECO:0000259" key="1">
    <source>
        <dbReference type="PROSITE" id="PS51677"/>
    </source>
</evidence>
<evidence type="ECO:0000313" key="2">
    <source>
        <dbReference type="EMBL" id="GAA0900356.1"/>
    </source>
</evidence>
<dbReference type="Pfam" id="PF01522">
    <property type="entry name" value="Polysacc_deac_1"/>
    <property type="match status" value="1"/>
</dbReference>
<dbReference type="RefSeq" id="WP_343945661.1">
    <property type="nucleotide sequence ID" value="NZ_BAAAHP010000219.1"/>
</dbReference>
<keyword evidence="3" id="KW-1185">Reference proteome</keyword>
<dbReference type="Gene3D" id="3.20.20.370">
    <property type="entry name" value="Glycoside hydrolase/deacetylase"/>
    <property type="match status" value="1"/>
</dbReference>
<comment type="caution">
    <text evidence="2">The sequence shown here is derived from an EMBL/GenBank/DDBJ whole genome shotgun (WGS) entry which is preliminary data.</text>
</comment>
<accession>A0ABN1NAS6</accession>
<sequence length="313" mass="35418">MTDPADDAPWAWPEDLWRSHVLKIRAGDELRPERWPGGAKAAVALSFDSDHETIPLRDGQTSVGLLARGEFGSRRGSRRILDLLERYRVPATFFVPAVSALLHPEEIRSYAAAGHEIGAHGWIHERNLLLPEENERELAFRALDTLEKVSGQRPRGIRTPSGDFSDATLTIIQETGLIYDSSLMADDQPYEILAQGEPTGIVEIPMEWIRDDAPYFTMDRYGSARPYTSPREWLRIQLDEFDAAYREGGVYQLICHPHVIGYRSRMAVLEDLVAHMARHGDVWFATHGQVADHLIDAFELPRHELPRHEGPST</sequence>
<feature type="domain" description="NodB homology" evidence="1">
    <location>
        <begin position="61"/>
        <end position="313"/>
    </location>
</feature>
<dbReference type="EMBL" id="BAAAHP010000219">
    <property type="protein sequence ID" value="GAA0900356.1"/>
    <property type="molecule type" value="Genomic_DNA"/>
</dbReference>
<dbReference type="InterPro" id="IPR011330">
    <property type="entry name" value="Glyco_hydro/deAcase_b/a-brl"/>
</dbReference>
<dbReference type="PANTHER" id="PTHR47561">
    <property type="entry name" value="POLYSACCHARIDE DEACETYLASE FAMILY PROTEIN (AFU_ORTHOLOGUE AFUA_6G05030)"/>
    <property type="match status" value="1"/>
</dbReference>
<dbReference type="SUPFAM" id="SSF88713">
    <property type="entry name" value="Glycoside hydrolase/deacetylase"/>
    <property type="match status" value="1"/>
</dbReference>
<dbReference type="CDD" id="cd10938">
    <property type="entry name" value="CE4_HpPgdA_like"/>
    <property type="match status" value="1"/>
</dbReference>
<protein>
    <submittedName>
        <fullName evidence="2">Polysaccharide deacetylase</fullName>
    </submittedName>
</protein>
<evidence type="ECO:0000313" key="3">
    <source>
        <dbReference type="Proteomes" id="UP001499967"/>
    </source>
</evidence>
<proteinExistence type="predicted"/>
<dbReference type="PANTHER" id="PTHR47561:SF1">
    <property type="entry name" value="POLYSACCHARIDE DEACETYLASE FAMILY PROTEIN (AFU_ORTHOLOGUE AFUA_6G05030)"/>
    <property type="match status" value="1"/>
</dbReference>
<gene>
    <name evidence="2" type="ORF">GCM10009559_66220</name>
</gene>
<dbReference type="InterPro" id="IPR002509">
    <property type="entry name" value="NODB_dom"/>
</dbReference>
<name>A0ABN1NAS6_9PSEU</name>